<evidence type="ECO:0000313" key="2">
    <source>
        <dbReference type="Proteomes" id="UP001183535"/>
    </source>
</evidence>
<dbReference type="RefSeq" id="WP_093824327.1">
    <property type="nucleotide sequence ID" value="NZ_JAVRES010000004.1"/>
</dbReference>
<organism evidence="1 2">
    <name type="scientific">Streptomyces doudnae</name>
    <dbReference type="NCBI Taxonomy" id="3075536"/>
    <lineage>
        <taxon>Bacteria</taxon>
        <taxon>Bacillati</taxon>
        <taxon>Actinomycetota</taxon>
        <taxon>Actinomycetes</taxon>
        <taxon>Kitasatosporales</taxon>
        <taxon>Streptomycetaceae</taxon>
        <taxon>Streptomyces</taxon>
    </lineage>
</organism>
<protein>
    <recommendedName>
        <fullName evidence="3">Tail terminator</fullName>
    </recommendedName>
</protein>
<keyword evidence="2" id="KW-1185">Reference proteome</keyword>
<name>A0ABD5EM03_9ACTN</name>
<evidence type="ECO:0008006" key="3">
    <source>
        <dbReference type="Google" id="ProtNLM"/>
    </source>
</evidence>
<dbReference type="AlphaFoldDB" id="A0ABD5EM03"/>
<reference evidence="2" key="1">
    <citation type="submission" date="2023-07" db="EMBL/GenBank/DDBJ databases">
        <title>30 novel species of actinomycetes from the DSMZ collection.</title>
        <authorList>
            <person name="Nouioui I."/>
        </authorList>
    </citation>
    <scope>NUCLEOTIDE SEQUENCE [LARGE SCALE GENOMIC DNA]</scope>
    <source>
        <strain evidence="2">DSM 41981</strain>
    </source>
</reference>
<dbReference type="Proteomes" id="UP001183535">
    <property type="component" value="Unassembled WGS sequence"/>
</dbReference>
<gene>
    <name evidence="1" type="ORF">RM877_13020</name>
</gene>
<evidence type="ECO:0000313" key="1">
    <source>
        <dbReference type="EMBL" id="MDT0435606.1"/>
    </source>
</evidence>
<dbReference type="EMBL" id="JAVRES010000004">
    <property type="protein sequence ID" value="MDT0435606.1"/>
    <property type="molecule type" value="Genomic_DNA"/>
</dbReference>
<accession>A0ABD5EM03</accession>
<sequence length="177" mass="19191">MSITSVLDGIASYFGGEYDPVTRTYRSSPVPGIGVVRRGIPTDDKIADYVNGLPAGARTGCVLLVTIPRQHERRVALGGEHSGMKLIVYDVLLHAFLRSNTPYAEEAQDDAYALRDALVAYMRRDRTLGGCVFQAGEHVTEAGGDGIDVEYSQPATKAGLTKGYFEVRFAAVEYIEA</sequence>
<proteinExistence type="predicted"/>
<comment type="caution">
    <text evidence="1">The sequence shown here is derived from an EMBL/GenBank/DDBJ whole genome shotgun (WGS) entry which is preliminary data.</text>
</comment>